<keyword evidence="1" id="KW-0175">Coiled coil</keyword>
<evidence type="ECO:0000256" key="1">
    <source>
        <dbReference type="SAM" id="Coils"/>
    </source>
</evidence>
<evidence type="ECO:0000259" key="2">
    <source>
        <dbReference type="Pfam" id="PF08670"/>
    </source>
</evidence>
<dbReference type="EMBL" id="JASFZW010000007">
    <property type="protein sequence ID" value="KAK2077084.1"/>
    <property type="molecule type" value="Genomic_DNA"/>
</dbReference>
<feature type="coiled-coil region" evidence="1">
    <location>
        <begin position="48"/>
        <end position="142"/>
    </location>
</feature>
<keyword evidence="4" id="KW-1185">Reference proteome</keyword>
<sequence>MARLLRTLGIALGLPGAAYYGKVGYDVHLASQEADRIDSQREAESTAATHAQSKLEREIAHLASLEEKLERLDKASHFDLNKWDVQISEAKARLDRLVKDREVAAQQSAQLLEDMDDARGRRTSLEAQKAKHEENLKDVAVKDIAEWLWKAPFGLLAHDAGNPRLFEYGNQMALELFETDFEELAGTPSTRSADNEVEVMVVQADRSQALAAALEKGYITGYSGWRRSFQGTRFLIKDAILFNVMSPTGEVIGQAAQLNGWEKEGAETSEVQGH</sequence>
<evidence type="ECO:0000313" key="4">
    <source>
        <dbReference type="Proteomes" id="UP001255856"/>
    </source>
</evidence>
<protein>
    <recommendedName>
        <fullName evidence="2">MEKHLA domain-containing protein</fullName>
    </recommendedName>
</protein>
<name>A0AAD9MGK0_PROWI</name>
<evidence type="ECO:0000313" key="3">
    <source>
        <dbReference type="EMBL" id="KAK2077084.1"/>
    </source>
</evidence>
<dbReference type="Pfam" id="PF08670">
    <property type="entry name" value="MEKHLA"/>
    <property type="match status" value="1"/>
</dbReference>
<proteinExistence type="predicted"/>
<comment type="caution">
    <text evidence="3">The sequence shown here is derived from an EMBL/GenBank/DDBJ whole genome shotgun (WGS) entry which is preliminary data.</text>
</comment>
<dbReference type="InterPro" id="IPR013978">
    <property type="entry name" value="MEKHLA"/>
</dbReference>
<dbReference type="AlphaFoldDB" id="A0AAD9MGK0"/>
<accession>A0AAD9MGK0</accession>
<dbReference type="Proteomes" id="UP001255856">
    <property type="component" value="Unassembled WGS sequence"/>
</dbReference>
<feature type="domain" description="MEKHLA" evidence="2">
    <location>
        <begin position="141"/>
        <end position="262"/>
    </location>
</feature>
<gene>
    <name evidence="3" type="ORF">QBZ16_004718</name>
</gene>
<organism evidence="3 4">
    <name type="scientific">Prototheca wickerhamii</name>
    <dbReference type="NCBI Taxonomy" id="3111"/>
    <lineage>
        <taxon>Eukaryota</taxon>
        <taxon>Viridiplantae</taxon>
        <taxon>Chlorophyta</taxon>
        <taxon>core chlorophytes</taxon>
        <taxon>Trebouxiophyceae</taxon>
        <taxon>Chlorellales</taxon>
        <taxon>Chlorellaceae</taxon>
        <taxon>Prototheca</taxon>
    </lineage>
</organism>
<reference evidence="3" key="1">
    <citation type="submission" date="2021-01" db="EMBL/GenBank/DDBJ databases">
        <authorList>
            <person name="Eckstrom K.M.E."/>
        </authorList>
    </citation>
    <scope>NUCLEOTIDE SEQUENCE</scope>
    <source>
        <strain evidence="3">UVCC 0001</strain>
    </source>
</reference>